<dbReference type="SUPFAM" id="SSF46626">
    <property type="entry name" value="Cytochrome c"/>
    <property type="match status" value="1"/>
</dbReference>
<evidence type="ECO:0000256" key="1">
    <source>
        <dbReference type="SAM" id="SignalP"/>
    </source>
</evidence>
<sequence>MMRTLILLLSFFAATATAGENRIFLKDRPGKNQVVAQCAMCHSLDYVTQHATIPDRAGWEKTVAKMINSMGAPINDADKQIIIDYLAQNYGK</sequence>
<keyword evidence="1" id="KW-0732">Signal</keyword>
<dbReference type="GO" id="GO:0020037">
    <property type="term" value="F:heme binding"/>
    <property type="evidence" value="ECO:0007669"/>
    <property type="project" value="InterPro"/>
</dbReference>
<dbReference type="GO" id="GO:0009055">
    <property type="term" value="F:electron transfer activity"/>
    <property type="evidence" value="ECO:0007669"/>
    <property type="project" value="InterPro"/>
</dbReference>
<dbReference type="Proteomes" id="UP001160519">
    <property type="component" value="Unassembled WGS sequence"/>
</dbReference>
<gene>
    <name evidence="2" type="ORF">PSU93_05815</name>
</gene>
<dbReference type="AlphaFoldDB" id="A0AA43TL14"/>
<name>A0AA43TL14_9GAMM</name>
<evidence type="ECO:0000313" key="3">
    <source>
        <dbReference type="Proteomes" id="UP001160519"/>
    </source>
</evidence>
<keyword evidence="3" id="KW-1185">Reference proteome</keyword>
<feature type="chain" id="PRO_5041368245" evidence="1">
    <location>
        <begin position="19"/>
        <end position="92"/>
    </location>
</feature>
<dbReference type="EMBL" id="JAQSDF010000012">
    <property type="protein sequence ID" value="MDI1230647.1"/>
    <property type="molecule type" value="Genomic_DNA"/>
</dbReference>
<comment type="caution">
    <text evidence="2">The sequence shown here is derived from an EMBL/GenBank/DDBJ whole genome shotgun (WGS) entry which is preliminary data.</text>
</comment>
<protein>
    <submittedName>
        <fullName evidence="2">Cytochrome c</fullName>
    </submittedName>
</protein>
<dbReference type="Gene3D" id="1.10.760.10">
    <property type="entry name" value="Cytochrome c-like domain"/>
    <property type="match status" value="1"/>
</dbReference>
<accession>A0AA43TL14</accession>
<organism evidence="2 3">
    <name type="scientific">Candidatus Methylobacter titanis</name>
    <dbReference type="NCBI Taxonomy" id="3053457"/>
    <lineage>
        <taxon>Bacteria</taxon>
        <taxon>Pseudomonadati</taxon>
        <taxon>Pseudomonadota</taxon>
        <taxon>Gammaproteobacteria</taxon>
        <taxon>Methylococcales</taxon>
        <taxon>Methylococcaceae</taxon>
        <taxon>Methylobacter</taxon>
    </lineage>
</organism>
<feature type="signal peptide" evidence="1">
    <location>
        <begin position="1"/>
        <end position="18"/>
    </location>
</feature>
<reference evidence="2" key="1">
    <citation type="submission" date="2023-01" db="EMBL/GenBank/DDBJ databases">
        <title>Biogeochemical cycle of methane in antarctic sediments.</title>
        <authorList>
            <person name="Roldan D.M."/>
            <person name="Menes R.J."/>
        </authorList>
    </citation>
    <scope>NUCLEOTIDE SEQUENCE [LARGE SCALE GENOMIC DNA]</scope>
    <source>
        <strain evidence="2">K-2018 MAG008</strain>
    </source>
</reference>
<evidence type="ECO:0000313" key="2">
    <source>
        <dbReference type="EMBL" id="MDI1230647.1"/>
    </source>
</evidence>
<dbReference type="InterPro" id="IPR036909">
    <property type="entry name" value="Cyt_c-like_dom_sf"/>
</dbReference>
<proteinExistence type="predicted"/>